<dbReference type="Proteomes" id="UP001153269">
    <property type="component" value="Unassembled WGS sequence"/>
</dbReference>
<dbReference type="AlphaFoldDB" id="A0A9N7YIG4"/>
<accession>A0A9N7YIG4</accession>
<keyword evidence="2" id="KW-1185">Reference proteome</keyword>
<reference evidence="1" key="1">
    <citation type="submission" date="2020-03" db="EMBL/GenBank/DDBJ databases">
        <authorList>
            <person name="Weist P."/>
        </authorList>
    </citation>
    <scope>NUCLEOTIDE SEQUENCE</scope>
</reference>
<organism evidence="1 2">
    <name type="scientific">Pleuronectes platessa</name>
    <name type="common">European plaice</name>
    <dbReference type="NCBI Taxonomy" id="8262"/>
    <lineage>
        <taxon>Eukaryota</taxon>
        <taxon>Metazoa</taxon>
        <taxon>Chordata</taxon>
        <taxon>Craniata</taxon>
        <taxon>Vertebrata</taxon>
        <taxon>Euteleostomi</taxon>
        <taxon>Actinopterygii</taxon>
        <taxon>Neopterygii</taxon>
        <taxon>Teleostei</taxon>
        <taxon>Neoteleostei</taxon>
        <taxon>Acanthomorphata</taxon>
        <taxon>Carangaria</taxon>
        <taxon>Pleuronectiformes</taxon>
        <taxon>Pleuronectoidei</taxon>
        <taxon>Pleuronectidae</taxon>
        <taxon>Pleuronectes</taxon>
    </lineage>
</organism>
<comment type="caution">
    <text evidence="1">The sequence shown here is derived from an EMBL/GenBank/DDBJ whole genome shotgun (WGS) entry which is preliminary data.</text>
</comment>
<gene>
    <name evidence="1" type="ORF">PLEPLA_LOCUS13304</name>
</gene>
<proteinExistence type="predicted"/>
<name>A0A9N7YIG4_PLEPL</name>
<protein>
    <submittedName>
        <fullName evidence="1">Uncharacterized protein</fullName>
    </submittedName>
</protein>
<evidence type="ECO:0000313" key="2">
    <source>
        <dbReference type="Proteomes" id="UP001153269"/>
    </source>
</evidence>
<evidence type="ECO:0000313" key="1">
    <source>
        <dbReference type="EMBL" id="CAB1425374.1"/>
    </source>
</evidence>
<dbReference type="EMBL" id="CADEAL010000799">
    <property type="protein sequence ID" value="CAB1425374.1"/>
    <property type="molecule type" value="Genomic_DNA"/>
</dbReference>
<sequence length="73" mass="8338">MLTPASQTVQPSFCTDLFIWKKIRNQNRHQTDPGEDFNPGRRLIGCWGDVYPLGCLVTIRNLKAANSDFQPRC</sequence>